<proteinExistence type="predicted"/>
<dbReference type="RefSeq" id="WP_133125365.1">
    <property type="nucleotide sequence ID" value="NZ_NMWT01000001.1"/>
</dbReference>
<comment type="caution">
    <text evidence="1">The sequence shown here is derived from an EMBL/GenBank/DDBJ whole genome shotgun (WGS) entry which is preliminary data.</text>
</comment>
<organism evidence="1 2">
    <name type="scientific">Bifidobacterium parmae</name>
    <dbReference type="NCBI Taxonomy" id="361854"/>
    <lineage>
        <taxon>Bacteria</taxon>
        <taxon>Bacillati</taxon>
        <taxon>Actinomycetota</taxon>
        <taxon>Actinomycetes</taxon>
        <taxon>Bifidobacteriales</taxon>
        <taxon>Bifidobacteriaceae</taxon>
        <taxon>Bifidobacterium</taxon>
    </lineage>
</organism>
<evidence type="ECO:0000313" key="1">
    <source>
        <dbReference type="EMBL" id="PLS29877.1"/>
    </source>
</evidence>
<dbReference type="EMBL" id="NMWT01000001">
    <property type="protein sequence ID" value="PLS29877.1"/>
    <property type="molecule type" value="Genomic_DNA"/>
</dbReference>
<dbReference type="Proteomes" id="UP000235034">
    <property type="component" value="Unassembled WGS sequence"/>
</dbReference>
<sequence>MPDSTTKLREIGDYHGYTLLFNPRNRRIIAERRTDLATALFDCEPLTLVRQWGCSDDDVRALTNHLGTIIHRQPVIS</sequence>
<dbReference type="AlphaFoldDB" id="A0A2N5J6R8"/>
<accession>A0A2N5J6R8</accession>
<name>A0A2N5J6R8_9BIFI</name>
<reference evidence="1 2" key="1">
    <citation type="submission" date="2017-07" db="EMBL/GenBank/DDBJ databases">
        <title>Bifidobacterium novel species.</title>
        <authorList>
            <person name="Lugli G.A."/>
            <person name="Milani C."/>
            <person name="Duranti S."/>
            <person name="Mangifesta M."/>
        </authorList>
    </citation>
    <scope>NUCLEOTIDE SEQUENCE [LARGE SCALE GENOMIC DNA]</scope>
    <source>
        <strain evidence="1 2">77</strain>
    </source>
</reference>
<gene>
    <name evidence="1" type="ORF">Uis4E_0218</name>
</gene>
<evidence type="ECO:0000313" key="2">
    <source>
        <dbReference type="Proteomes" id="UP000235034"/>
    </source>
</evidence>
<dbReference type="OrthoDB" id="580767at2"/>
<keyword evidence="2" id="KW-1185">Reference proteome</keyword>
<protein>
    <submittedName>
        <fullName evidence="1">Uncharacterized protein</fullName>
    </submittedName>
</protein>